<name>A0A8X6WCW7_TRICX</name>
<dbReference type="InterPro" id="IPR042509">
    <property type="entry name" value="ZCCHC3"/>
</dbReference>
<dbReference type="EMBL" id="BMAU01021401">
    <property type="protein sequence ID" value="GFY31926.1"/>
    <property type="molecule type" value="Genomic_DNA"/>
</dbReference>
<gene>
    <name evidence="3" type="primary">AVEN_77689_1</name>
    <name evidence="3" type="ORF">TNCV_2620631</name>
</gene>
<dbReference type="SUPFAM" id="SSF57756">
    <property type="entry name" value="Retrovirus zinc finger-like domains"/>
    <property type="match status" value="1"/>
</dbReference>
<feature type="domain" description="CCHC-type" evidence="2">
    <location>
        <begin position="174"/>
        <end position="190"/>
    </location>
</feature>
<sequence length="359" mass="40151">MEPISNSPSVEHRKIDFFDSFRYFIVKTPDTFSNVSPFLIEKAFNSSIGEVKSIRKMRSGDLFLEASSAKQATALMKLRKLAHLDVSVAPHSTLNFSRGVISPADFLNVSTEEIKENMQAQNVCDVRRITIRRDGQVLNTKHLILTFNTPDLPQTVKMAYIRCPVRPYIPNPLRCFQCQRFGHSKTVCRGQPTCSRCAEVGHDSADCKAKERCVNCKGDHSSFSRSCPTWLLEKEITALKIKNKISYPEARRVVSSRTPVSGKSYASAISKSYVSTAIQVDASTAPTSATAASITPKNVAVDTLKSVSPPRDVKKNRKTRIKESGVQSHKKKKRSNLSKNSMTWETMSWTFMPHKATKV</sequence>
<dbReference type="Proteomes" id="UP000887159">
    <property type="component" value="Unassembled WGS sequence"/>
</dbReference>
<proteinExistence type="predicted"/>
<evidence type="ECO:0000313" key="3">
    <source>
        <dbReference type="EMBL" id="GFY31926.1"/>
    </source>
</evidence>
<feature type="region of interest" description="Disordered" evidence="1">
    <location>
        <begin position="307"/>
        <end position="339"/>
    </location>
</feature>
<feature type="domain" description="CCHC-type" evidence="2">
    <location>
        <begin position="193"/>
        <end position="209"/>
    </location>
</feature>
<dbReference type="PANTHER" id="PTHR22639">
    <property type="entry name" value="GAG-RELATED PROTEIN"/>
    <property type="match status" value="1"/>
</dbReference>
<dbReference type="GO" id="GO:0003690">
    <property type="term" value="F:double-stranded DNA binding"/>
    <property type="evidence" value="ECO:0007669"/>
    <property type="project" value="InterPro"/>
</dbReference>
<comment type="caution">
    <text evidence="3">The sequence shown here is derived from an EMBL/GenBank/DDBJ whole genome shotgun (WGS) entry which is preliminary data.</text>
</comment>
<dbReference type="InterPro" id="IPR001878">
    <property type="entry name" value="Znf_CCHC"/>
</dbReference>
<dbReference type="Gene3D" id="4.10.60.10">
    <property type="entry name" value="Zinc finger, CCHC-type"/>
    <property type="match status" value="1"/>
</dbReference>
<dbReference type="GO" id="GO:0003723">
    <property type="term" value="F:RNA binding"/>
    <property type="evidence" value="ECO:0007669"/>
    <property type="project" value="InterPro"/>
</dbReference>
<organism evidence="3 4">
    <name type="scientific">Trichonephila clavipes</name>
    <name type="common">Golden silk orbweaver</name>
    <name type="synonym">Nephila clavipes</name>
    <dbReference type="NCBI Taxonomy" id="2585209"/>
    <lineage>
        <taxon>Eukaryota</taxon>
        <taxon>Metazoa</taxon>
        <taxon>Ecdysozoa</taxon>
        <taxon>Arthropoda</taxon>
        <taxon>Chelicerata</taxon>
        <taxon>Arachnida</taxon>
        <taxon>Araneae</taxon>
        <taxon>Araneomorphae</taxon>
        <taxon>Entelegynae</taxon>
        <taxon>Araneoidea</taxon>
        <taxon>Nephilidae</taxon>
        <taxon>Trichonephila</taxon>
    </lineage>
</organism>
<evidence type="ECO:0000259" key="2">
    <source>
        <dbReference type="SMART" id="SM00343"/>
    </source>
</evidence>
<accession>A0A8X6WCW7</accession>
<evidence type="ECO:0000256" key="1">
    <source>
        <dbReference type="SAM" id="MobiDB-lite"/>
    </source>
</evidence>
<dbReference type="GO" id="GO:0008270">
    <property type="term" value="F:zinc ion binding"/>
    <property type="evidence" value="ECO:0007669"/>
    <property type="project" value="InterPro"/>
</dbReference>
<reference evidence="3" key="1">
    <citation type="submission" date="2020-08" db="EMBL/GenBank/DDBJ databases">
        <title>Multicomponent nature underlies the extraordinary mechanical properties of spider dragline silk.</title>
        <authorList>
            <person name="Kono N."/>
            <person name="Nakamura H."/>
            <person name="Mori M."/>
            <person name="Yoshida Y."/>
            <person name="Ohtoshi R."/>
            <person name="Malay A.D."/>
            <person name="Moran D.A.P."/>
            <person name="Tomita M."/>
            <person name="Numata K."/>
            <person name="Arakawa K."/>
        </authorList>
    </citation>
    <scope>NUCLEOTIDE SEQUENCE</scope>
</reference>
<dbReference type="PANTHER" id="PTHR22639:SF3">
    <property type="entry name" value="ZINC FINGER CCHC DOMAIN-CONTAINING PROTEIN 3"/>
    <property type="match status" value="1"/>
</dbReference>
<protein>
    <submittedName>
        <fullName evidence="3">CCHC-type domain-containing protein</fullName>
    </submittedName>
</protein>
<evidence type="ECO:0000313" key="4">
    <source>
        <dbReference type="Proteomes" id="UP000887159"/>
    </source>
</evidence>
<dbReference type="GO" id="GO:0002218">
    <property type="term" value="P:activation of innate immune response"/>
    <property type="evidence" value="ECO:0007669"/>
    <property type="project" value="InterPro"/>
</dbReference>
<dbReference type="SMART" id="SM00343">
    <property type="entry name" value="ZnF_C2HC"/>
    <property type="match status" value="2"/>
</dbReference>
<dbReference type="InterPro" id="IPR036875">
    <property type="entry name" value="Znf_CCHC_sf"/>
</dbReference>
<keyword evidence="4" id="KW-1185">Reference proteome</keyword>
<dbReference type="AlphaFoldDB" id="A0A8X6WCW7"/>